<dbReference type="PANTHER" id="PTHR47683">
    <property type="entry name" value="PSEUDOURIDINE SYNTHASE FAMILY PROTEIN-RELATED"/>
    <property type="match status" value="1"/>
</dbReference>
<dbReference type="InterPro" id="IPR036986">
    <property type="entry name" value="S4_RNA-bd_sf"/>
</dbReference>
<dbReference type="InterPro" id="IPR000748">
    <property type="entry name" value="PsdUridine_synth_RsuA/RluB/E/F"/>
</dbReference>
<dbReference type="Gene3D" id="3.10.290.10">
    <property type="entry name" value="RNA-binding S4 domain"/>
    <property type="match status" value="1"/>
</dbReference>
<dbReference type="CDD" id="cd00165">
    <property type="entry name" value="S4"/>
    <property type="match status" value="1"/>
</dbReference>
<evidence type="ECO:0000313" key="7">
    <source>
        <dbReference type="EMBL" id="KAE9629840.1"/>
    </source>
</evidence>
<dbReference type="InterPro" id="IPR018496">
    <property type="entry name" value="PsdUridine_synth_RsuA/RluB_CS"/>
</dbReference>
<dbReference type="GO" id="GO:0000455">
    <property type="term" value="P:enzyme-directed rRNA pseudouridine synthesis"/>
    <property type="evidence" value="ECO:0007669"/>
    <property type="project" value="UniProtKB-ARBA"/>
</dbReference>
<dbReference type="InterPro" id="IPR042092">
    <property type="entry name" value="PsdUridine_s_RsuA/RluB/E/F_cat"/>
</dbReference>
<feature type="domain" description="RNA-binding S4" evidence="6">
    <location>
        <begin position="11"/>
        <end position="73"/>
    </location>
</feature>
<dbReference type="InterPro" id="IPR006145">
    <property type="entry name" value="PsdUridine_synth_RsuA/RluA"/>
</dbReference>
<dbReference type="FunFam" id="3.10.290.10:FF:000003">
    <property type="entry name" value="Pseudouridine synthase"/>
    <property type="match status" value="1"/>
</dbReference>
<dbReference type="Gene3D" id="3.30.70.1560">
    <property type="entry name" value="Alpha-L RNA-binding motif"/>
    <property type="match status" value="1"/>
</dbReference>
<name>A0A7C8HGT5_9FIRM</name>
<comment type="caution">
    <text evidence="7">The sequence shown here is derived from an EMBL/GenBank/DDBJ whole genome shotgun (WGS) entry which is preliminary data.</text>
</comment>
<dbReference type="RefSeq" id="WP_158741573.1">
    <property type="nucleotide sequence ID" value="NZ_JAFBEP010000018.1"/>
</dbReference>
<keyword evidence="2 4" id="KW-0694">RNA-binding</keyword>
<proteinExistence type="inferred from homology"/>
<dbReference type="InterPro" id="IPR020094">
    <property type="entry name" value="TruA/RsuA/RluB/E/F_N"/>
</dbReference>
<dbReference type="SUPFAM" id="SSF55120">
    <property type="entry name" value="Pseudouridine synthase"/>
    <property type="match status" value="1"/>
</dbReference>
<protein>
    <recommendedName>
        <fullName evidence="5">Pseudouridine synthase</fullName>
        <ecNumber evidence="5">5.4.99.-</ecNumber>
    </recommendedName>
</protein>
<dbReference type="FunFam" id="3.30.70.1560:FF:000001">
    <property type="entry name" value="Pseudouridine synthase"/>
    <property type="match status" value="1"/>
</dbReference>
<dbReference type="GO" id="GO:0005829">
    <property type="term" value="C:cytosol"/>
    <property type="evidence" value="ECO:0007669"/>
    <property type="project" value="UniProtKB-ARBA"/>
</dbReference>
<evidence type="ECO:0000256" key="5">
    <source>
        <dbReference type="RuleBase" id="RU003887"/>
    </source>
</evidence>
<dbReference type="PROSITE" id="PS50889">
    <property type="entry name" value="S4"/>
    <property type="match status" value="1"/>
</dbReference>
<evidence type="ECO:0000256" key="3">
    <source>
        <dbReference type="ARBA" id="ARBA00023235"/>
    </source>
</evidence>
<dbReference type="Gene3D" id="3.30.70.580">
    <property type="entry name" value="Pseudouridine synthase I, catalytic domain, N-terminal subdomain"/>
    <property type="match status" value="1"/>
</dbReference>
<evidence type="ECO:0000313" key="8">
    <source>
        <dbReference type="Proteomes" id="UP000483018"/>
    </source>
</evidence>
<dbReference type="EC" id="5.4.99.-" evidence="5"/>
<keyword evidence="3 5" id="KW-0413">Isomerase</keyword>
<dbReference type="SUPFAM" id="SSF55174">
    <property type="entry name" value="Alpha-L RNA-binding motif"/>
    <property type="match status" value="1"/>
</dbReference>
<evidence type="ECO:0000259" key="6">
    <source>
        <dbReference type="SMART" id="SM00363"/>
    </source>
</evidence>
<dbReference type="CDD" id="cd02870">
    <property type="entry name" value="PseudoU_synth_RsuA_like"/>
    <property type="match status" value="1"/>
</dbReference>
<gene>
    <name evidence="7" type="ORF">GND95_12960</name>
</gene>
<dbReference type="PROSITE" id="PS01149">
    <property type="entry name" value="PSI_RSU"/>
    <property type="match status" value="1"/>
</dbReference>
<dbReference type="NCBIfam" id="TIGR00093">
    <property type="entry name" value="pseudouridine synthase"/>
    <property type="match status" value="1"/>
</dbReference>
<sequence length="245" mass="27798">MNTEKKKTAEVRLQKFLADAGIASRRKAEEYILQGKVKVNGQVVTSLGTKINPDQDIVYYNDKKVEIKKKKIYLLLNKPENYVTTVNDQFNRPTVMNLLHSVPERVYPVGRLDYNTSGLLLLTNDGDLTYKITHPKHHIDKVYLATVKGIPSEASLNKLRRGVVIDDYKTAPAKVEMIHTSSNNATLQITIHEGRNRQVRKMCEAIGHPVIRLKRIAIGKILLGDLPVGKYRSLTPKEIDYLKNI</sequence>
<dbReference type="Pfam" id="PF00849">
    <property type="entry name" value="PseudoU_synth_2"/>
    <property type="match status" value="1"/>
</dbReference>
<evidence type="ECO:0000256" key="4">
    <source>
        <dbReference type="PROSITE-ProRule" id="PRU00182"/>
    </source>
</evidence>
<evidence type="ECO:0000256" key="1">
    <source>
        <dbReference type="ARBA" id="ARBA00008348"/>
    </source>
</evidence>
<evidence type="ECO:0000256" key="2">
    <source>
        <dbReference type="ARBA" id="ARBA00022884"/>
    </source>
</evidence>
<organism evidence="7 8">
    <name type="scientific">Defluviitalea raffinosedens</name>
    <dbReference type="NCBI Taxonomy" id="1450156"/>
    <lineage>
        <taxon>Bacteria</taxon>
        <taxon>Bacillati</taxon>
        <taxon>Bacillota</taxon>
        <taxon>Clostridia</taxon>
        <taxon>Lachnospirales</taxon>
        <taxon>Defluviitaleaceae</taxon>
        <taxon>Defluviitalea</taxon>
    </lineage>
</organism>
<dbReference type="InterPro" id="IPR002942">
    <property type="entry name" value="S4_RNA-bd"/>
</dbReference>
<dbReference type="InterPro" id="IPR020103">
    <property type="entry name" value="PsdUridine_synth_cat_dom_sf"/>
</dbReference>
<dbReference type="EMBL" id="WSLF01000016">
    <property type="protein sequence ID" value="KAE9629840.1"/>
    <property type="molecule type" value="Genomic_DNA"/>
</dbReference>
<dbReference type="GO" id="GO:0003723">
    <property type="term" value="F:RNA binding"/>
    <property type="evidence" value="ECO:0007669"/>
    <property type="project" value="UniProtKB-KW"/>
</dbReference>
<dbReference type="InterPro" id="IPR050343">
    <property type="entry name" value="RsuA_PseudoU_synthase"/>
</dbReference>
<dbReference type="AlphaFoldDB" id="A0A7C8HGT5"/>
<keyword evidence="8" id="KW-1185">Reference proteome</keyword>
<dbReference type="GO" id="GO:0120159">
    <property type="term" value="F:rRNA pseudouridine synthase activity"/>
    <property type="evidence" value="ECO:0007669"/>
    <property type="project" value="UniProtKB-ARBA"/>
</dbReference>
<accession>A0A7C8HGT5</accession>
<dbReference type="PANTHER" id="PTHR47683:SF2">
    <property type="entry name" value="RNA-BINDING S4 DOMAIN-CONTAINING PROTEIN"/>
    <property type="match status" value="1"/>
</dbReference>
<dbReference type="Proteomes" id="UP000483018">
    <property type="component" value="Unassembled WGS sequence"/>
</dbReference>
<dbReference type="SMART" id="SM00363">
    <property type="entry name" value="S4"/>
    <property type="match status" value="1"/>
</dbReference>
<comment type="similarity">
    <text evidence="1 5">Belongs to the pseudouridine synthase RsuA family.</text>
</comment>
<reference evidence="7 8" key="1">
    <citation type="submission" date="2019-12" db="EMBL/GenBank/DDBJ databases">
        <title>Defluviitalea raffinosedens, isolated from a biogas fermenter, genome sequencing and characterization.</title>
        <authorList>
            <person name="Rettenmaier R."/>
            <person name="Schneider M."/>
            <person name="Neuhaus K."/>
            <person name="Liebl W."/>
            <person name="Zverlov V."/>
        </authorList>
    </citation>
    <scope>NUCLEOTIDE SEQUENCE [LARGE SCALE GENOMIC DNA]</scope>
    <source>
        <strain evidence="7 8">249c-K6</strain>
    </source>
</reference>
<dbReference type="Pfam" id="PF01479">
    <property type="entry name" value="S4"/>
    <property type="match status" value="1"/>
</dbReference>
<dbReference type="OrthoDB" id="9807213at2"/>